<dbReference type="EMBL" id="JAAGPU010000021">
    <property type="protein sequence ID" value="NEU05500.1"/>
    <property type="molecule type" value="Genomic_DNA"/>
</dbReference>
<evidence type="ECO:0000256" key="3">
    <source>
        <dbReference type="ARBA" id="ARBA00022989"/>
    </source>
</evidence>
<keyword evidence="2 5" id="KW-0812">Transmembrane</keyword>
<proteinExistence type="predicted"/>
<dbReference type="GO" id="GO:0016020">
    <property type="term" value="C:membrane"/>
    <property type="evidence" value="ECO:0007669"/>
    <property type="project" value="UniProtKB-SubCell"/>
</dbReference>
<evidence type="ECO:0000313" key="7">
    <source>
        <dbReference type="EMBL" id="NEU05500.1"/>
    </source>
</evidence>
<feature type="domain" description="ABC-2 type transporter transmembrane" evidence="6">
    <location>
        <begin position="20"/>
        <end position="350"/>
    </location>
</feature>
<dbReference type="Proteomes" id="UP000481872">
    <property type="component" value="Unassembled WGS sequence"/>
</dbReference>
<feature type="transmembrane region" description="Helical" evidence="5">
    <location>
        <begin position="214"/>
        <end position="242"/>
    </location>
</feature>
<evidence type="ECO:0000256" key="5">
    <source>
        <dbReference type="SAM" id="Phobius"/>
    </source>
</evidence>
<dbReference type="Gene3D" id="3.40.1710.10">
    <property type="entry name" value="abc type-2 transporter like domain"/>
    <property type="match status" value="1"/>
</dbReference>
<name>A0A6M0H441_9CLOT</name>
<feature type="transmembrane region" description="Helical" evidence="5">
    <location>
        <begin position="248"/>
        <end position="270"/>
    </location>
</feature>
<gene>
    <name evidence="7" type="ORF">G3M99_11680</name>
</gene>
<evidence type="ECO:0000256" key="2">
    <source>
        <dbReference type="ARBA" id="ARBA00022692"/>
    </source>
</evidence>
<evidence type="ECO:0000259" key="6">
    <source>
        <dbReference type="Pfam" id="PF12698"/>
    </source>
</evidence>
<reference evidence="7 8" key="1">
    <citation type="submission" date="2020-02" db="EMBL/GenBank/DDBJ databases">
        <title>Genome assembly of a novel Clostridium senegalense strain.</title>
        <authorList>
            <person name="Gupta T.B."/>
            <person name="Jauregui R."/>
            <person name="Maclean P."/>
            <person name="Nawarathana A."/>
            <person name="Brightwell G."/>
        </authorList>
    </citation>
    <scope>NUCLEOTIDE SEQUENCE [LARGE SCALE GENOMIC DNA]</scope>
    <source>
        <strain evidence="7 8">AGRFS4</strain>
    </source>
</reference>
<keyword evidence="4 5" id="KW-0472">Membrane</keyword>
<comment type="caution">
    <text evidence="7">The sequence shown here is derived from an EMBL/GenBank/DDBJ whole genome shotgun (WGS) entry which is preliminary data.</text>
</comment>
<evidence type="ECO:0000313" key="8">
    <source>
        <dbReference type="Proteomes" id="UP000481872"/>
    </source>
</evidence>
<dbReference type="PANTHER" id="PTHR43027">
    <property type="entry name" value="DOXORUBICIN RESISTANCE ABC TRANSPORTER PERMEASE PROTEIN DRRC-RELATED"/>
    <property type="match status" value="1"/>
</dbReference>
<dbReference type="InterPro" id="IPR052902">
    <property type="entry name" value="ABC-2_transporter"/>
</dbReference>
<keyword evidence="8" id="KW-1185">Reference proteome</keyword>
<dbReference type="RefSeq" id="WP_199870274.1">
    <property type="nucleotide sequence ID" value="NZ_JAAGPU010000021.1"/>
</dbReference>
<dbReference type="AlphaFoldDB" id="A0A6M0H441"/>
<feature type="transmembrane region" description="Helical" evidence="5">
    <location>
        <begin position="20"/>
        <end position="39"/>
    </location>
</feature>
<dbReference type="GO" id="GO:0140359">
    <property type="term" value="F:ABC-type transporter activity"/>
    <property type="evidence" value="ECO:0007669"/>
    <property type="project" value="InterPro"/>
</dbReference>
<evidence type="ECO:0000256" key="1">
    <source>
        <dbReference type="ARBA" id="ARBA00004141"/>
    </source>
</evidence>
<feature type="transmembrane region" description="Helical" evidence="5">
    <location>
        <begin position="282"/>
        <end position="301"/>
    </location>
</feature>
<sequence>MQLIRLVLINIKRQLKNPFMVVMTAIAPIFVIMSIYGMVFTNTDDNEVRGNIGVIDKSNSEYSSNIIAKLNEKYSVDILNGEVSDNINLIRDNKLGGIYVIEKDFKEILESGSVPKIKFYVKEKTNGTIMSENIITDYINNILQEDISKGLSTNAIETIIKENDITDKSEYRMIISMLCYFMMIGGSIITEEIINLKDQNVLKRAVSTGNSDRIILGSLFLSTFIIQGLLSSIAFSILIFLLRISNYNVMQGIFVIFLGSLITTSIILAVTRWIKNKTLASLFLVIFGLISFGIGIVSSHMESLENVPIMLTRISAFSPFTWLIKILDTGEIIIPSFIIILMAIVFFTAGSFRLREFVKN</sequence>
<dbReference type="PANTHER" id="PTHR43027:SF1">
    <property type="entry name" value="DOXORUBICIN RESISTANCE ABC TRANSPORTER PERMEASE PROTEIN DRRC-RELATED"/>
    <property type="match status" value="1"/>
</dbReference>
<dbReference type="Pfam" id="PF12698">
    <property type="entry name" value="ABC2_membrane_3"/>
    <property type="match status" value="1"/>
</dbReference>
<evidence type="ECO:0000256" key="4">
    <source>
        <dbReference type="ARBA" id="ARBA00023136"/>
    </source>
</evidence>
<protein>
    <submittedName>
        <fullName evidence="7">ABC transporter permease</fullName>
    </submittedName>
</protein>
<organism evidence="7 8">
    <name type="scientific">Clostridium senegalense</name>
    <dbReference type="NCBI Taxonomy" id="1465809"/>
    <lineage>
        <taxon>Bacteria</taxon>
        <taxon>Bacillati</taxon>
        <taxon>Bacillota</taxon>
        <taxon>Clostridia</taxon>
        <taxon>Eubacteriales</taxon>
        <taxon>Clostridiaceae</taxon>
        <taxon>Clostridium</taxon>
    </lineage>
</organism>
<feature type="transmembrane region" description="Helical" evidence="5">
    <location>
        <begin position="173"/>
        <end position="194"/>
    </location>
</feature>
<accession>A0A6M0H441</accession>
<comment type="subcellular location">
    <subcellularLocation>
        <location evidence="1">Membrane</location>
        <topology evidence="1">Multi-pass membrane protein</topology>
    </subcellularLocation>
</comment>
<feature type="transmembrane region" description="Helical" evidence="5">
    <location>
        <begin position="332"/>
        <end position="352"/>
    </location>
</feature>
<keyword evidence="3 5" id="KW-1133">Transmembrane helix</keyword>
<dbReference type="InterPro" id="IPR013525">
    <property type="entry name" value="ABC2_TM"/>
</dbReference>